<keyword evidence="4" id="KW-0813">Transport</keyword>
<dbReference type="PANTHER" id="PTHR33909">
    <property type="entry name" value="SEC TRANSLOCON ACCESSORY COMPLEX SUBUNIT YAJC"/>
    <property type="match status" value="1"/>
</dbReference>
<evidence type="ECO:0000313" key="13">
    <source>
        <dbReference type="Proteomes" id="UP001139409"/>
    </source>
</evidence>
<evidence type="ECO:0000256" key="5">
    <source>
        <dbReference type="ARBA" id="ARBA00022475"/>
    </source>
</evidence>
<accession>A0A9X1L1W5</accession>
<sequence length="105" mass="11626">MLSIILAQASGEGGGMFQFVFLAGIFLVFYFFMIRPQQKRQKEQKKFISEVQKGDRVVTIGGVHGKILSIDEETVVIEIDKGIMTVNKSALSLESSKPKESGKSK</sequence>
<dbReference type="InterPro" id="IPR003849">
    <property type="entry name" value="Preprotein_translocase_YajC"/>
</dbReference>
<evidence type="ECO:0000256" key="6">
    <source>
        <dbReference type="ARBA" id="ARBA00022692"/>
    </source>
</evidence>
<keyword evidence="8 11" id="KW-1133">Transmembrane helix</keyword>
<dbReference type="Pfam" id="PF02699">
    <property type="entry name" value="YajC"/>
    <property type="match status" value="1"/>
</dbReference>
<evidence type="ECO:0000256" key="8">
    <source>
        <dbReference type="ARBA" id="ARBA00022989"/>
    </source>
</evidence>
<evidence type="ECO:0000256" key="2">
    <source>
        <dbReference type="ARBA" id="ARBA00006742"/>
    </source>
</evidence>
<reference evidence="12" key="1">
    <citation type="submission" date="2021-09" db="EMBL/GenBank/DDBJ databases">
        <title>Fulvivirga sp. isolated from coastal sediment.</title>
        <authorList>
            <person name="Yu H."/>
        </authorList>
    </citation>
    <scope>NUCLEOTIDE SEQUENCE</scope>
    <source>
        <strain evidence="12">1062</strain>
    </source>
</reference>
<comment type="caution">
    <text evidence="12">The sequence shown here is derived from an EMBL/GenBank/DDBJ whole genome shotgun (WGS) entry which is preliminary data.</text>
</comment>
<keyword evidence="13" id="KW-1185">Reference proteome</keyword>
<comment type="subcellular location">
    <subcellularLocation>
        <location evidence="1">Cell membrane</location>
        <topology evidence="1">Single-pass membrane protein</topology>
    </subcellularLocation>
</comment>
<dbReference type="PANTHER" id="PTHR33909:SF1">
    <property type="entry name" value="SEC TRANSLOCON ACCESSORY COMPLEX SUBUNIT YAJC"/>
    <property type="match status" value="1"/>
</dbReference>
<protein>
    <recommendedName>
        <fullName evidence="3">Sec translocon accessory complex subunit YajC</fullName>
    </recommendedName>
</protein>
<dbReference type="EMBL" id="JAIXNE010000006">
    <property type="protein sequence ID" value="MCA6078662.1"/>
    <property type="molecule type" value="Genomic_DNA"/>
</dbReference>
<dbReference type="GO" id="GO:0015031">
    <property type="term" value="P:protein transport"/>
    <property type="evidence" value="ECO:0007669"/>
    <property type="project" value="UniProtKB-KW"/>
</dbReference>
<feature type="transmembrane region" description="Helical" evidence="11">
    <location>
        <begin position="16"/>
        <end position="34"/>
    </location>
</feature>
<keyword evidence="6 11" id="KW-0812">Transmembrane</keyword>
<name>A0A9X1L1W5_9BACT</name>
<dbReference type="AlphaFoldDB" id="A0A9X1L1W5"/>
<dbReference type="RefSeq" id="WP_225699515.1">
    <property type="nucleotide sequence ID" value="NZ_JAIXNE010000006.1"/>
</dbReference>
<evidence type="ECO:0000256" key="10">
    <source>
        <dbReference type="ARBA" id="ARBA00023136"/>
    </source>
</evidence>
<proteinExistence type="inferred from homology"/>
<dbReference type="SMART" id="SM01323">
    <property type="entry name" value="YajC"/>
    <property type="match status" value="1"/>
</dbReference>
<dbReference type="GO" id="GO:0005886">
    <property type="term" value="C:plasma membrane"/>
    <property type="evidence" value="ECO:0007669"/>
    <property type="project" value="UniProtKB-SubCell"/>
</dbReference>
<keyword evidence="10 11" id="KW-0472">Membrane</keyword>
<evidence type="ECO:0000256" key="11">
    <source>
        <dbReference type="SAM" id="Phobius"/>
    </source>
</evidence>
<organism evidence="12 13">
    <name type="scientific">Fulvivirga sedimenti</name>
    <dbReference type="NCBI Taxonomy" id="2879465"/>
    <lineage>
        <taxon>Bacteria</taxon>
        <taxon>Pseudomonadati</taxon>
        <taxon>Bacteroidota</taxon>
        <taxon>Cytophagia</taxon>
        <taxon>Cytophagales</taxon>
        <taxon>Fulvivirgaceae</taxon>
        <taxon>Fulvivirga</taxon>
    </lineage>
</organism>
<evidence type="ECO:0000256" key="1">
    <source>
        <dbReference type="ARBA" id="ARBA00004162"/>
    </source>
</evidence>
<evidence type="ECO:0000256" key="4">
    <source>
        <dbReference type="ARBA" id="ARBA00022448"/>
    </source>
</evidence>
<evidence type="ECO:0000256" key="9">
    <source>
        <dbReference type="ARBA" id="ARBA00023010"/>
    </source>
</evidence>
<keyword evidence="7" id="KW-0653">Protein transport</keyword>
<dbReference type="NCBIfam" id="TIGR00739">
    <property type="entry name" value="yajC"/>
    <property type="match status" value="1"/>
</dbReference>
<keyword evidence="5" id="KW-1003">Cell membrane</keyword>
<evidence type="ECO:0000256" key="3">
    <source>
        <dbReference type="ARBA" id="ARBA00014962"/>
    </source>
</evidence>
<comment type="similarity">
    <text evidence="2">Belongs to the YajC family.</text>
</comment>
<evidence type="ECO:0000313" key="12">
    <source>
        <dbReference type="EMBL" id="MCA6078662.1"/>
    </source>
</evidence>
<evidence type="ECO:0000256" key="7">
    <source>
        <dbReference type="ARBA" id="ARBA00022927"/>
    </source>
</evidence>
<gene>
    <name evidence="12" type="primary">yajC</name>
    <name evidence="12" type="ORF">LDX50_27560</name>
</gene>
<keyword evidence="9" id="KW-0811">Translocation</keyword>
<dbReference type="Proteomes" id="UP001139409">
    <property type="component" value="Unassembled WGS sequence"/>
</dbReference>
<dbReference type="PRINTS" id="PR01853">
    <property type="entry name" value="YAJCTRNLCASE"/>
</dbReference>